<dbReference type="InterPro" id="IPR007484">
    <property type="entry name" value="Peptidase_M28"/>
</dbReference>
<dbReference type="EMBL" id="BART01001088">
    <property type="protein sequence ID" value="GAG62002.1"/>
    <property type="molecule type" value="Genomic_DNA"/>
</dbReference>
<reference evidence="3" key="1">
    <citation type="journal article" date="2014" name="Front. Microbiol.">
        <title>High frequency of phylogenetically diverse reductive dehalogenase-homologous genes in deep subseafloor sedimentary metagenomes.</title>
        <authorList>
            <person name="Kawai M."/>
            <person name="Futagami T."/>
            <person name="Toyoda A."/>
            <person name="Takaki Y."/>
            <person name="Nishi S."/>
            <person name="Hori S."/>
            <person name="Arai W."/>
            <person name="Tsubouchi T."/>
            <person name="Morono Y."/>
            <person name="Uchiyama I."/>
            <person name="Ito T."/>
            <person name="Fujiyama A."/>
            <person name="Inagaki F."/>
            <person name="Takami H."/>
        </authorList>
    </citation>
    <scope>NUCLEOTIDE SEQUENCE</scope>
    <source>
        <strain evidence="3">Expedition CK06-06</strain>
    </source>
</reference>
<dbReference type="GO" id="GO:0008235">
    <property type="term" value="F:metalloexopeptidase activity"/>
    <property type="evidence" value="ECO:0007669"/>
    <property type="project" value="InterPro"/>
</dbReference>
<feature type="transmembrane region" description="Helical" evidence="1">
    <location>
        <begin position="210"/>
        <end position="233"/>
    </location>
</feature>
<accession>X0ZVS4</accession>
<dbReference type="SUPFAM" id="SSF53187">
    <property type="entry name" value="Zn-dependent exopeptidases"/>
    <property type="match status" value="1"/>
</dbReference>
<evidence type="ECO:0000256" key="1">
    <source>
        <dbReference type="SAM" id="Phobius"/>
    </source>
</evidence>
<dbReference type="PANTHER" id="PTHR12147:SF26">
    <property type="entry name" value="PEPTIDASE M28 DOMAIN-CONTAINING PROTEIN"/>
    <property type="match status" value="1"/>
</dbReference>
<feature type="transmembrane region" description="Helical" evidence="1">
    <location>
        <begin position="95"/>
        <end position="117"/>
    </location>
</feature>
<keyword evidence="1" id="KW-1133">Transmembrane helix</keyword>
<feature type="domain" description="Peptidase M28" evidence="2">
    <location>
        <begin position="239"/>
        <end position="404"/>
    </location>
</feature>
<dbReference type="GO" id="GO:0006508">
    <property type="term" value="P:proteolysis"/>
    <property type="evidence" value="ECO:0007669"/>
    <property type="project" value="InterPro"/>
</dbReference>
<sequence>MRENIITQNHSISKTSFNQDRLAKHVNTFSFPRLAGTDGEKKAVKLAHDTFKEIGFKPDQIMKKDFDFSDFYSTTLMKLIMTLNLTFNLNLVLLIYVHVYLTMLLIIFVLIIVYLIIRGLRHPEIPGFWGEYFGETISSTNVFTKIHAKNMTENEAGNIIISAHLDSKSQSINTFRRVKLYKLLLYSELALIGVYIFFLIILFGNLDISFYIIIYGAWISIGLISFSNIYLLFLNTNNKSPGALDNASGMAIVFELSSFFIKHPLENFNIWFCQFSAEELGTMGSRVFVNEYENQFVKGRVFQINFDMVSCKPHNNNIEYSKSYGIGIQRLIAPLLSKYLLLAAEKSNLEVKGLHLSTGAHSDTVPFRLRKYDTIDITTGAASLYAHTVYDTAEKVDPKILYDTCNLIGETIILIDKDYSHFV</sequence>
<keyword evidence="1" id="KW-0812">Transmembrane</keyword>
<dbReference type="PANTHER" id="PTHR12147">
    <property type="entry name" value="METALLOPEPTIDASE M28 FAMILY MEMBER"/>
    <property type="match status" value="1"/>
</dbReference>
<dbReference type="AlphaFoldDB" id="X0ZVS4"/>
<comment type="caution">
    <text evidence="3">The sequence shown here is derived from an EMBL/GenBank/DDBJ whole genome shotgun (WGS) entry which is preliminary data.</text>
</comment>
<organism evidence="3">
    <name type="scientific">marine sediment metagenome</name>
    <dbReference type="NCBI Taxonomy" id="412755"/>
    <lineage>
        <taxon>unclassified sequences</taxon>
        <taxon>metagenomes</taxon>
        <taxon>ecological metagenomes</taxon>
    </lineage>
</organism>
<name>X0ZVS4_9ZZZZ</name>
<evidence type="ECO:0000259" key="2">
    <source>
        <dbReference type="Pfam" id="PF04389"/>
    </source>
</evidence>
<proteinExistence type="predicted"/>
<dbReference type="Gene3D" id="3.40.630.10">
    <property type="entry name" value="Zn peptidases"/>
    <property type="match status" value="1"/>
</dbReference>
<feature type="transmembrane region" description="Helical" evidence="1">
    <location>
        <begin position="183"/>
        <end position="204"/>
    </location>
</feature>
<keyword evidence="1" id="KW-0472">Membrane</keyword>
<evidence type="ECO:0000313" key="3">
    <source>
        <dbReference type="EMBL" id="GAG62002.1"/>
    </source>
</evidence>
<dbReference type="Pfam" id="PF04389">
    <property type="entry name" value="Peptidase_M28"/>
    <property type="match status" value="1"/>
</dbReference>
<dbReference type="InterPro" id="IPR045175">
    <property type="entry name" value="M28_fam"/>
</dbReference>
<gene>
    <name evidence="3" type="ORF">S01H4_04153</name>
</gene>
<protein>
    <recommendedName>
        <fullName evidence="2">Peptidase M28 domain-containing protein</fullName>
    </recommendedName>
</protein>